<name>A0A151J204_9HYME</name>
<evidence type="ECO:0000313" key="3">
    <source>
        <dbReference type="Proteomes" id="UP000078492"/>
    </source>
</evidence>
<gene>
    <name evidence="2" type="ORF">ALC57_11950</name>
</gene>
<dbReference type="AlphaFoldDB" id="A0A151J204"/>
<protein>
    <submittedName>
        <fullName evidence="2">Uncharacterized protein</fullName>
    </submittedName>
</protein>
<evidence type="ECO:0000256" key="1">
    <source>
        <dbReference type="SAM" id="MobiDB-lite"/>
    </source>
</evidence>
<proteinExistence type="predicted"/>
<reference evidence="2 3" key="1">
    <citation type="submission" date="2015-09" db="EMBL/GenBank/DDBJ databases">
        <title>Trachymyrmex cornetzi WGS genome.</title>
        <authorList>
            <person name="Nygaard S."/>
            <person name="Hu H."/>
            <person name="Boomsma J."/>
            <person name="Zhang G."/>
        </authorList>
    </citation>
    <scope>NUCLEOTIDE SEQUENCE [LARGE SCALE GENOMIC DNA]</scope>
    <source>
        <strain evidence="2">Tcor2-1</strain>
        <tissue evidence="2">Whole body</tissue>
    </source>
</reference>
<accession>A0A151J204</accession>
<feature type="region of interest" description="Disordered" evidence="1">
    <location>
        <begin position="1"/>
        <end position="36"/>
    </location>
</feature>
<sequence length="163" mass="18192">MLKPHVSALQTRERTHAPENVRGKWQSLNNAGKASPRASHATGICSYMSKTSVHISLYLISEHLILTCQSNLKLVLIDTFPPTIYEITTSICYFAFHKSPSQKNGTLAILYQILVDKTICKEELHTCIVYVLASICIRTPCPALNAIKQRTFPGVPNKYMSNS</sequence>
<evidence type="ECO:0000313" key="2">
    <source>
        <dbReference type="EMBL" id="KYN15813.1"/>
    </source>
</evidence>
<keyword evidence="3" id="KW-1185">Reference proteome</keyword>
<dbReference type="Proteomes" id="UP000078492">
    <property type="component" value="Unassembled WGS sequence"/>
</dbReference>
<feature type="compositionally biased region" description="Basic and acidic residues" evidence="1">
    <location>
        <begin position="11"/>
        <end position="22"/>
    </location>
</feature>
<dbReference type="EMBL" id="KQ980493">
    <property type="protein sequence ID" value="KYN15813.1"/>
    <property type="molecule type" value="Genomic_DNA"/>
</dbReference>
<organism evidence="2 3">
    <name type="scientific">Trachymyrmex cornetzi</name>
    <dbReference type="NCBI Taxonomy" id="471704"/>
    <lineage>
        <taxon>Eukaryota</taxon>
        <taxon>Metazoa</taxon>
        <taxon>Ecdysozoa</taxon>
        <taxon>Arthropoda</taxon>
        <taxon>Hexapoda</taxon>
        <taxon>Insecta</taxon>
        <taxon>Pterygota</taxon>
        <taxon>Neoptera</taxon>
        <taxon>Endopterygota</taxon>
        <taxon>Hymenoptera</taxon>
        <taxon>Apocrita</taxon>
        <taxon>Aculeata</taxon>
        <taxon>Formicoidea</taxon>
        <taxon>Formicidae</taxon>
        <taxon>Myrmicinae</taxon>
        <taxon>Trachymyrmex</taxon>
    </lineage>
</organism>